<accession>A0A1V1NY02</accession>
<protein>
    <recommendedName>
        <fullName evidence="4">FG-GAP repeat-containing protein</fullName>
    </recommendedName>
</protein>
<comment type="caution">
    <text evidence="2">The sequence shown here is derived from an EMBL/GenBank/DDBJ whole genome shotgun (WGS) entry which is preliminary data.</text>
</comment>
<dbReference type="SUPFAM" id="SSF69318">
    <property type="entry name" value="Integrin alpha N-terminal domain"/>
    <property type="match status" value="1"/>
</dbReference>
<dbReference type="InterPro" id="IPR013517">
    <property type="entry name" value="FG-GAP"/>
</dbReference>
<evidence type="ECO:0000313" key="2">
    <source>
        <dbReference type="EMBL" id="ETR67502.1"/>
    </source>
</evidence>
<keyword evidence="1" id="KW-0732">Signal</keyword>
<name>A0A1V1NY02_9BACT</name>
<gene>
    <name evidence="2" type="ORF">OMM_11527</name>
</gene>
<sequence length="142" mass="15348">KSTRIKCVYFVIIVRDESGNKALYKPLLMSLYTEMIDFNFPDVNGWGLSIAFGDCDNDADQDIFISGGLSADRKAKIYKNIGGSFSENNAIGLPGLNSSSVALGDYDTDGDLDILTAGIDSSYKKVSKISIMQGGISMKILI</sequence>
<dbReference type="Gene3D" id="2.130.10.130">
    <property type="entry name" value="Integrin alpha, N-terminal"/>
    <property type="match status" value="1"/>
</dbReference>
<feature type="non-terminal residue" evidence="2">
    <location>
        <position position="1"/>
    </location>
</feature>
<evidence type="ECO:0000256" key="1">
    <source>
        <dbReference type="ARBA" id="ARBA00022729"/>
    </source>
</evidence>
<proteinExistence type="predicted"/>
<organism evidence="2 3">
    <name type="scientific">Candidatus Magnetoglobus multicellularis str. Araruama</name>
    <dbReference type="NCBI Taxonomy" id="890399"/>
    <lineage>
        <taxon>Bacteria</taxon>
        <taxon>Pseudomonadati</taxon>
        <taxon>Thermodesulfobacteriota</taxon>
        <taxon>Desulfobacteria</taxon>
        <taxon>Desulfobacterales</taxon>
        <taxon>Desulfobacteraceae</taxon>
        <taxon>Candidatus Magnetoglobus</taxon>
    </lineage>
</organism>
<dbReference type="Proteomes" id="UP000189670">
    <property type="component" value="Unassembled WGS sequence"/>
</dbReference>
<reference evidence="3" key="1">
    <citation type="submission" date="2012-11" db="EMBL/GenBank/DDBJ databases">
        <authorList>
            <person name="Lucero-Rivera Y.E."/>
            <person name="Tovar-Ramirez D."/>
        </authorList>
    </citation>
    <scope>NUCLEOTIDE SEQUENCE [LARGE SCALE GENOMIC DNA]</scope>
    <source>
        <strain evidence="3">Araruama</strain>
    </source>
</reference>
<dbReference type="AlphaFoldDB" id="A0A1V1NY02"/>
<dbReference type="Pfam" id="PF13517">
    <property type="entry name" value="FG-GAP_3"/>
    <property type="match status" value="1"/>
</dbReference>
<dbReference type="InterPro" id="IPR028994">
    <property type="entry name" value="Integrin_alpha_N"/>
</dbReference>
<dbReference type="EMBL" id="ATBP01001348">
    <property type="protein sequence ID" value="ETR67502.1"/>
    <property type="molecule type" value="Genomic_DNA"/>
</dbReference>
<evidence type="ECO:0008006" key="4">
    <source>
        <dbReference type="Google" id="ProtNLM"/>
    </source>
</evidence>
<evidence type="ECO:0000313" key="3">
    <source>
        <dbReference type="Proteomes" id="UP000189670"/>
    </source>
</evidence>